<dbReference type="CDD" id="cd13128">
    <property type="entry name" value="MATE_Wzx_like"/>
    <property type="match status" value="1"/>
</dbReference>
<keyword evidence="3 5" id="KW-1133">Transmembrane helix</keyword>
<feature type="transmembrane region" description="Helical" evidence="5">
    <location>
        <begin position="60"/>
        <end position="81"/>
    </location>
</feature>
<feature type="transmembrane region" description="Helical" evidence="5">
    <location>
        <begin position="404"/>
        <end position="426"/>
    </location>
</feature>
<evidence type="ECO:0000256" key="5">
    <source>
        <dbReference type="SAM" id="Phobius"/>
    </source>
</evidence>
<evidence type="ECO:0000256" key="1">
    <source>
        <dbReference type="ARBA" id="ARBA00004141"/>
    </source>
</evidence>
<feature type="transmembrane region" description="Helical" evidence="5">
    <location>
        <begin position="102"/>
        <end position="126"/>
    </location>
</feature>
<dbReference type="GO" id="GO:0016020">
    <property type="term" value="C:membrane"/>
    <property type="evidence" value="ECO:0007669"/>
    <property type="project" value="UniProtKB-SubCell"/>
</dbReference>
<dbReference type="PANTHER" id="PTHR43424:SF1">
    <property type="entry name" value="LOCUS PUTATIVE PROTEIN 1-RELATED"/>
    <property type="match status" value="1"/>
</dbReference>
<feature type="transmembrane region" description="Helical" evidence="5">
    <location>
        <begin position="343"/>
        <end position="366"/>
    </location>
</feature>
<name>A0A5C6EGJ4_9BACT</name>
<evidence type="ECO:0000313" key="6">
    <source>
        <dbReference type="EMBL" id="TWU47565.1"/>
    </source>
</evidence>
<keyword evidence="2 5" id="KW-0812">Transmembrane</keyword>
<feature type="transmembrane region" description="Helical" evidence="5">
    <location>
        <begin position="32"/>
        <end position="54"/>
    </location>
</feature>
<dbReference type="OrthoDB" id="5240734at2"/>
<feature type="transmembrane region" description="Helical" evidence="5">
    <location>
        <begin position="315"/>
        <end position="337"/>
    </location>
</feature>
<evidence type="ECO:0000256" key="4">
    <source>
        <dbReference type="ARBA" id="ARBA00023136"/>
    </source>
</evidence>
<keyword evidence="7" id="KW-1185">Reference proteome</keyword>
<dbReference type="Pfam" id="PF01943">
    <property type="entry name" value="Polysacc_synt"/>
    <property type="match status" value="1"/>
</dbReference>
<dbReference type="RefSeq" id="WP_146461465.1">
    <property type="nucleotide sequence ID" value="NZ_SJPW01000007.1"/>
</dbReference>
<gene>
    <name evidence="6" type="ORF">Poly51_53650</name>
</gene>
<feature type="transmembrane region" description="Helical" evidence="5">
    <location>
        <begin position="132"/>
        <end position="155"/>
    </location>
</feature>
<accession>A0A5C6EGJ4</accession>
<feature type="transmembrane region" description="Helical" evidence="5">
    <location>
        <begin position="378"/>
        <end position="398"/>
    </location>
</feature>
<feature type="transmembrane region" description="Helical" evidence="5">
    <location>
        <begin position="191"/>
        <end position="212"/>
    </location>
</feature>
<reference evidence="6 7" key="1">
    <citation type="submission" date="2019-02" db="EMBL/GenBank/DDBJ databases">
        <title>Deep-cultivation of Planctomycetes and their phenomic and genomic characterization uncovers novel biology.</title>
        <authorList>
            <person name="Wiegand S."/>
            <person name="Jogler M."/>
            <person name="Boedeker C."/>
            <person name="Pinto D."/>
            <person name="Vollmers J."/>
            <person name="Rivas-Marin E."/>
            <person name="Kohn T."/>
            <person name="Peeters S.H."/>
            <person name="Heuer A."/>
            <person name="Rast P."/>
            <person name="Oberbeckmann S."/>
            <person name="Bunk B."/>
            <person name="Jeske O."/>
            <person name="Meyerdierks A."/>
            <person name="Storesund J.E."/>
            <person name="Kallscheuer N."/>
            <person name="Luecker S."/>
            <person name="Lage O.M."/>
            <person name="Pohl T."/>
            <person name="Merkel B.J."/>
            <person name="Hornburger P."/>
            <person name="Mueller R.-W."/>
            <person name="Bruemmer F."/>
            <person name="Labrenz M."/>
            <person name="Spormann A.M."/>
            <person name="Op Den Camp H."/>
            <person name="Overmann J."/>
            <person name="Amann R."/>
            <person name="Jetten M.S.M."/>
            <person name="Mascher T."/>
            <person name="Medema M.H."/>
            <person name="Devos D.P."/>
            <person name="Kaster A.-K."/>
            <person name="Ovreas L."/>
            <person name="Rohde M."/>
            <person name="Galperin M.Y."/>
            <person name="Jogler C."/>
        </authorList>
    </citation>
    <scope>NUCLEOTIDE SEQUENCE [LARGE SCALE GENOMIC DNA]</scope>
    <source>
        <strain evidence="6 7">Poly51</strain>
    </source>
</reference>
<evidence type="ECO:0000313" key="7">
    <source>
        <dbReference type="Proteomes" id="UP000318288"/>
    </source>
</evidence>
<protein>
    <submittedName>
        <fullName evidence="6">Polysaccharide biosynthesis protein</fullName>
    </submittedName>
</protein>
<feature type="transmembrane region" description="Helical" evidence="5">
    <location>
        <begin position="271"/>
        <end position="294"/>
    </location>
</feature>
<dbReference type="AlphaFoldDB" id="A0A5C6EGJ4"/>
<evidence type="ECO:0000256" key="3">
    <source>
        <dbReference type="ARBA" id="ARBA00022989"/>
    </source>
</evidence>
<comment type="caution">
    <text evidence="6">The sequence shown here is derived from an EMBL/GenBank/DDBJ whole genome shotgun (WGS) entry which is preliminary data.</text>
</comment>
<keyword evidence="4 5" id="KW-0472">Membrane</keyword>
<organism evidence="6 7">
    <name type="scientific">Rubripirellula tenax</name>
    <dbReference type="NCBI Taxonomy" id="2528015"/>
    <lineage>
        <taxon>Bacteria</taxon>
        <taxon>Pseudomonadati</taxon>
        <taxon>Planctomycetota</taxon>
        <taxon>Planctomycetia</taxon>
        <taxon>Pirellulales</taxon>
        <taxon>Pirellulaceae</taxon>
        <taxon>Rubripirellula</taxon>
    </lineage>
</organism>
<feature type="transmembrane region" description="Helical" evidence="5">
    <location>
        <begin position="167"/>
        <end position="185"/>
    </location>
</feature>
<dbReference type="InterPro" id="IPR002797">
    <property type="entry name" value="Polysacc_synth"/>
</dbReference>
<sequence length="453" mass="49754">MNLIGRIENVAAIASLRQRFPILGQAFRNSGWIFACGILSNATAFVASVLVARHLGATEIGAIGFAASIIAIVRIFASLGLDEVALREISQDPGSSARIIHSCLLIRFASTILVLPAIAVTALVFTPDALQGRVFILLLLSIGLIGVPFSSASIFYASRLRASVPQIINASLAIIYMIAVALGVYLQWSVIYFVSVISIQQILSGWIVYQFYRSEMRPTENWKSVQRTTKSLIRDSWPQTLSGFGILVQAYSDQIMLGEMSGLDSVAQYSISLKMTGVLAFMPLAILTSFMPSLSKRFKADRELFWVGFHQANRLASVVCLALITIVYLVGAKLVLATFGIEYLGASALFFVMSLRICLTSIGVLRSSFLVNANILRYSLLTVIAGTVLNIVLNLLWIPNHHEFGAVYASLVSFSVTTIVIDLCFLKTRQGMLIALRGWLFPFLNYKNQFLRI</sequence>
<dbReference type="PANTHER" id="PTHR43424">
    <property type="entry name" value="LOCUS PUTATIVE PROTEIN 1-RELATED"/>
    <property type="match status" value="1"/>
</dbReference>
<proteinExistence type="predicted"/>
<comment type="subcellular location">
    <subcellularLocation>
        <location evidence="1">Membrane</location>
        <topology evidence="1">Multi-pass membrane protein</topology>
    </subcellularLocation>
</comment>
<evidence type="ECO:0000256" key="2">
    <source>
        <dbReference type="ARBA" id="ARBA00022692"/>
    </source>
</evidence>
<dbReference type="EMBL" id="SJPW01000007">
    <property type="protein sequence ID" value="TWU47565.1"/>
    <property type="molecule type" value="Genomic_DNA"/>
</dbReference>
<dbReference type="Proteomes" id="UP000318288">
    <property type="component" value="Unassembled WGS sequence"/>
</dbReference>
<dbReference type="InterPro" id="IPR052556">
    <property type="entry name" value="PolySynth_Transporter"/>
</dbReference>